<dbReference type="SUPFAM" id="SSF48366">
    <property type="entry name" value="Ras GEF"/>
    <property type="match status" value="1"/>
</dbReference>
<proteinExistence type="predicted"/>
<dbReference type="InterPro" id="IPR001895">
    <property type="entry name" value="RASGEF_cat_dom"/>
</dbReference>
<dbReference type="Pfam" id="PF00617">
    <property type="entry name" value="RasGEF"/>
    <property type="match status" value="1"/>
</dbReference>
<dbReference type="Pfam" id="PF00618">
    <property type="entry name" value="RasGEF_N"/>
    <property type="match status" value="1"/>
</dbReference>
<keyword evidence="1 2" id="KW-0344">Guanine-nucleotide releasing factor</keyword>
<feature type="compositionally biased region" description="Low complexity" evidence="4">
    <location>
        <begin position="83"/>
        <end position="94"/>
    </location>
</feature>
<dbReference type="PANTHER" id="PTHR23113">
    <property type="entry name" value="GUANINE NUCLEOTIDE EXCHANGE FACTOR"/>
    <property type="match status" value="1"/>
</dbReference>
<evidence type="ECO:0000313" key="7">
    <source>
        <dbReference type="Proteomes" id="UP000001554"/>
    </source>
</evidence>
<evidence type="ECO:0000256" key="1">
    <source>
        <dbReference type="ARBA" id="ARBA00022658"/>
    </source>
</evidence>
<reference evidence="7" key="1">
    <citation type="journal article" date="2020" name="Nat. Ecol. Evol.">
        <title>Deeply conserved synteny resolves early events in vertebrate evolution.</title>
        <authorList>
            <person name="Simakov O."/>
            <person name="Marletaz F."/>
            <person name="Yue J.X."/>
            <person name="O'Connell B."/>
            <person name="Jenkins J."/>
            <person name="Brandt A."/>
            <person name="Calef R."/>
            <person name="Tung C.H."/>
            <person name="Huang T.K."/>
            <person name="Schmutz J."/>
            <person name="Satoh N."/>
            <person name="Yu J.K."/>
            <person name="Putnam N.H."/>
            <person name="Green R.E."/>
            <person name="Rokhsar D.S."/>
        </authorList>
    </citation>
    <scope>NUCLEOTIDE SEQUENCE [LARGE SCALE GENOMIC DNA]</scope>
    <source>
        <strain evidence="7">S238N-H82</strain>
    </source>
</reference>
<dbReference type="PANTHER" id="PTHR23113:SF356">
    <property type="entry name" value="FI05912P-RELATED"/>
    <property type="match status" value="1"/>
</dbReference>
<gene>
    <name evidence="8 9" type="primary">LOC118411543</name>
</gene>
<dbReference type="CDD" id="cd00155">
    <property type="entry name" value="RasGEF"/>
    <property type="match status" value="1"/>
</dbReference>
<evidence type="ECO:0000313" key="9">
    <source>
        <dbReference type="RefSeq" id="XP_035669773.1"/>
    </source>
</evidence>
<evidence type="ECO:0000256" key="3">
    <source>
        <dbReference type="SAM" id="Coils"/>
    </source>
</evidence>
<dbReference type="Proteomes" id="UP000001554">
    <property type="component" value="Chromosome 3"/>
</dbReference>
<dbReference type="PROSITE" id="PS50212">
    <property type="entry name" value="RASGEF_NTER"/>
    <property type="match status" value="1"/>
</dbReference>
<dbReference type="InterPro" id="IPR000651">
    <property type="entry name" value="Ras-like_Gua-exchang_fac_N"/>
</dbReference>
<feature type="domain" description="Ras-GEF" evidence="5">
    <location>
        <begin position="336"/>
        <end position="588"/>
    </location>
</feature>
<dbReference type="PROSITE" id="PS50009">
    <property type="entry name" value="RASGEF_CAT"/>
    <property type="match status" value="1"/>
</dbReference>
<dbReference type="AlphaFoldDB" id="A0A9J7KU02"/>
<dbReference type="Gene3D" id="1.10.840.10">
    <property type="entry name" value="Ras guanine-nucleotide exchange factors catalytic domain"/>
    <property type="match status" value="1"/>
</dbReference>
<feature type="region of interest" description="Disordered" evidence="4">
    <location>
        <begin position="83"/>
        <end position="128"/>
    </location>
</feature>
<evidence type="ECO:0000259" key="6">
    <source>
        <dbReference type="PROSITE" id="PS50212"/>
    </source>
</evidence>
<evidence type="ECO:0000256" key="2">
    <source>
        <dbReference type="PROSITE-ProRule" id="PRU00168"/>
    </source>
</evidence>
<feature type="domain" description="N-terminal Ras-GEF" evidence="6">
    <location>
        <begin position="166"/>
        <end position="296"/>
    </location>
</feature>
<sequence>MGSDLLAIQLEVTSMLLDAERRKLLALQREMGALQRLSCPGDINPEQVSDLERQQLNHSRIKLQYERLEQEYRFAAQGIIRRSSVSQKSRSQPSLGMKTTPKSRPSIFGTLTKERSPKNKRRLSMPQTSARDLTTVIRLSAGESNGGVSTETGENELDASEALIYQDGNLVSGSLEALTQHLVPTPDYYPERTYIFAFLLSSRLFIKPHELLEEVCKQCRLQMKLTEDRQDKAAEGRLGSHIVQLISEWTEVFAYDFRDERMLKHLKDITQRCSIINENQRKTVGQIMQTLVRKLSVLDKYEHVLTKINASLTDRLRVLKTNPHAIQKDILNVCNDPVVMAQQLTHIEMERISHIGPEEFVQSFVSKDVAEWDERTLFQDMKKTSNLEAYVEWFNRLSYMVATEICMVRHAASRRPVKKKHRARVIEFFIDVARECFNIGNFNSLMAIIAGLNMSPVARLKKTWSKVDTCKFDVLEHQMDPTSNFSNYRASLMAALHRAAGAHSNRERIVIPFFSLMVKDIYFLNETCSNKLQNGHVRFEKFWQLARQVTSFCTWQQVECPFERHRKVLNYLLTAPVFYEDSLHLVSFDCEGPENHLEKERFKTLKSQLLDQ</sequence>
<organism evidence="7 9">
    <name type="scientific">Branchiostoma floridae</name>
    <name type="common">Florida lancelet</name>
    <name type="synonym">Amphioxus</name>
    <dbReference type="NCBI Taxonomy" id="7739"/>
    <lineage>
        <taxon>Eukaryota</taxon>
        <taxon>Metazoa</taxon>
        <taxon>Chordata</taxon>
        <taxon>Cephalochordata</taxon>
        <taxon>Leptocardii</taxon>
        <taxon>Amphioxiformes</taxon>
        <taxon>Branchiostomatidae</taxon>
        <taxon>Branchiostoma</taxon>
    </lineage>
</organism>
<dbReference type="GO" id="GO:0007265">
    <property type="term" value="P:Ras protein signal transduction"/>
    <property type="evidence" value="ECO:0000318"/>
    <property type="project" value="GO_Central"/>
</dbReference>
<name>A0A9J7KU02_BRAFL</name>
<dbReference type="InterPro" id="IPR008937">
    <property type="entry name" value="Ras-like_GEF"/>
</dbReference>
<keyword evidence="7" id="KW-1185">Reference proteome</keyword>
<evidence type="ECO:0000313" key="8">
    <source>
        <dbReference type="RefSeq" id="XP_035669772.1"/>
    </source>
</evidence>
<reference evidence="8 9" key="2">
    <citation type="submission" date="2025-04" db="UniProtKB">
        <authorList>
            <consortium name="RefSeq"/>
        </authorList>
    </citation>
    <scope>IDENTIFICATION</scope>
    <source>
        <strain evidence="8 9">S238N-H82</strain>
        <tissue evidence="8 9">Testes</tissue>
    </source>
</reference>
<dbReference type="CDD" id="cd06224">
    <property type="entry name" value="REM"/>
    <property type="match status" value="1"/>
</dbReference>
<protein>
    <submittedName>
        <fullName evidence="8 9">Ras-GEF domain-containing family member 1B-like isoform X1</fullName>
    </submittedName>
</protein>
<evidence type="ECO:0000256" key="4">
    <source>
        <dbReference type="SAM" id="MobiDB-lite"/>
    </source>
</evidence>
<dbReference type="GO" id="GO:0005085">
    <property type="term" value="F:guanyl-nucleotide exchange factor activity"/>
    <property type="evidence" value="ECO:0000318"/>
    <property type="project" value="GO_Central"/>
</dbReference>
<dbReference type="InterPro" id="IPR023578">
    <property type="entry name" value="Ras_GEF_dom_sf"/>
</dbReference>
<dbReference type="GO" id="GO:0005886">
    <property type="term" value="C:plasma membrane"/>
    <property type="evidence" value="ECO:0000318"/>
    <property type="project" value="GO_Central"/>
</dbReference>
<dbReference type="RefSeq" id="XP_035669773.1">
    <property type="nucleotide sequence ID" value="XM_035813880.1"/>
</dbReference>
<dbReference type="SMART" id="SM00147">
    <property type="entry name" value="RasGEF"/>
    <property type="match status" value="1"/>
</dbReference>
<dbReference type="KEGG" id="bfo:118411543"/>
<accession>A0A9J7KU02</accession>
<feature type="coiled-coil region" evidence="3">
    <location>
        <begin position="17"/>
        <end position="71"/>
    </location>
</feature>
<keyword evidence="3" id="KW-0175">Coiled coil</keyword>
<evidence type="ECO:0000259" key="5">
    <source>
        <dbReference type="PROSITE" id="PS50009"/>
    </source>
</evidence>
<dbReference type="Gene3D" id="1.20.870.10">
    <property type="entry name" value="Son of sevenless (SoS) protein Chain: S domain 1"/>
    <property type="match status" value="1"/>
</dbReference>
<dbReference type="InterPro" id="IPR036964">
    <property type="entry name" value="RASGEF_cat_dom_sf"/>
</dbReference>
<dbReference type="OMA" id="TWAKVQS"/>
<dbReference type="OrthoDB" id="20825at2759"/>
<dbReference type="GeneID" id="118411543"/>
<dbReference type="RefSeq" id="XP_035669772.1">
    <property type="nucleotide sequence ID" value="XM_035813879.1"/>
</dbReference>